<dbReference type="OrthoDB" id="9767470at2"/>
<dbReference type="EMBL" id="CP028519">
    <property type="protein sequence ID" value="AVY93897.1"/>
    <property type="molecule type" value="Genomic_DNA"/>
</dbReference>
<protein>
    <submittedName>
        <fullName evidence="1">DUF3422 domain-containing protein</fullName>
    </submittedName>
</protein>
<dbReference type="KEGG" id="maer:DAI18_07445"/>
<organism evidence="1 2">
    <name type="scientific">Microvirgula aerodenitrificans</name>
    <dbReference type="NCBI Taxonomy" id="57480"/>
    <lineage>
        <taxon>Bacteria</taxon>
        <taxon>Pseudomonadati</taxon>
        <taxon>Pseudomonadota</taxon>
        <taxon>Betaproteobacteria</taxon>
        <taxon>Neisseriales</taxon>
        <taxon>Aquaspirillaceae</taxon>
        <taxon>Microvirgula</taxon>
    </lineage>
</organism>
<accession>A0A2S0P9C8</accession>
<dbReference type="AlphaFoldDB" id="A0A2S0P9C8"/>
<keyword evidence="2" id="KW-1185">Reference proteome</keyword>
<dbReference type="RefSeq" id="WP_028499474.1">
    <property type="nucleotide sequence ID" value="NZ_CP028519.1"/>
</dbReference>
<dbReference type="Proteomes" id="UP000244173">
    <property type="component" value="Chromosome"/>
</dbReference>
<evidence type="ECO:0000313" key="1">
    <source>
        <dbReference type="EMBL" id="AVY93897.1"/>
    </source>
</evidence>
<proteinExistence type="predicted"/>
<dbReference type="STRING" id="1122240.GCA_000620105_02453"/>
<gene>
    <name evidence="1" type="ORF">DAI18_07445</name>
</gene>
<dbReference type="Pfam" id="PF11902">
    <property type="entry name" value="DUF3422"/>
    <property type="match status" value="1"/>
</dbReference>
<sequence>MISLSLHPLRTELNDEAHARPSLPVAAPARLTSLTFFFERDSGEQLAAVSALAARLGMDAPPAGATHYVGRAGELTVSWSRHTEFVNYIFGLDGTGGDPFVQNALTHIPDDWLETVPGQMLAGVHALIIDAGAAGQLDQMAARWFSAHDLIGADLADGNAMALTDLRLHDDAYAGVGFVRYVMLNRDMSARQAGRMLGRLFEIETYRMLALLALPLAKQQIRELDLLGVALRDATRRLRATDEEPALLADLAGLSAQLEDAVSASQYRFSAASAYYELVGRRIGELRESRIAGLQPFREFMERRLAPAMATCETATRRQERLSTRLQRATALMRTRIEVGLQQQNQQLLQSMDRRAELQLRLQETVEGLSVGVLTYYAVGLFAYAAKAVKAAGWHVNPELATGLAIVPIAACVWFGVQFAKRRLLHDD</sequence>
<evidence type="ECO:0000313" key="2">
    <source>
        <dbReference type="Proteomes" id="UP000244173"/>
    </source>
</evidence>
<name>A0A2S0P9C8_9NEIS</name>
<dbReference type="InterPro" id="IPR021830">
    <property type="entry name" value="DUF3422"/>
</dbReference>
<reference evidence="1 2" key="1">
    <citation type="submission" date="2018-04" db="EMBL/GenBank/DDBJ databases">
        <title>Denitrifier Microvirgula.</title>
        <authorList>
            <person name="Anderson E."/>
            <person name="Jang J."/>
            <person name="Ishii S."/>
        </authorList>
    </citation>
    <scope>NUCLEOTIDE SEQUENCE [LARGE SCALE GENOMIC DNA]</scope>
    <source>
        <strain evidence="1 2">BE2.4</strain>
    </source>
</reference>